<evidence type="ECO:0008006" key="5">
    <source>
        <dbReference type="Google" id="ProtNLM"/>
    </source>
</evidence>
<name>A0AAV2QL03_MEGNR</name>
<evidence type="ECO:0000256" key="2">
    <source>
        <dbReference type="SAM" id="MobiDB-lite"/>
    </source>
</evidence>
<dbReference type="EMBL" id="CAXKWB010007698">
    <property type="protein sequence ID" value="CAL4088050.1"/>
    <property type="molecule type" value="Genomic_DNA"/>
</dbReference>
<dbReference type="Proteomes" id="UP001497623">
    <property type="component" value="Unassembled WGS sequence"/>
</dbReference>
<dbReference type="AlphaFoldDB" id="A0AAV2QL03"/>
<proteinExistence type="predicted"/>
<dbReference type="SUPFAM" id="SSF56349">
    <property type="entry name" value="DNA breaking-rejoining enzymes"/>
    <property type="match status" value="1"/>
</dbReference>
<keyword evidence="1" id="KW-0238">DNA-binding</keyword>
<evidence type="ECO:0000313" key="4">
    <source>
        <dbReference type="Proteomes" id="UP001497623"/>
    </source>
</evidence>
<evidence type="ECO:0000313" key="3">
    <source>
        <dbReference type="EMBL" id="CAL4088050.1"/>
    </source>
</evidence>
<feature type="non-terminal residue" evidence="3">
    <location>
        <position position="322"/>
    </location>
</feature>
<comment type="caution">
    <text evidence="3">The sequence shown here is derived from an EMBL/GenBank/DDBJ whole genome shotgun (WGS) entry which is preliminary data.</text>
</comment>
<dbReference type="PANTHER" id="PTHR35617">
    <property type="entry name" value="PHAGE_INTEGRASE DOMAIN-CONTAINING PROTEIN"/>
    <property type="match status" value="1"/>
</dbReference>
<feature type="region of interest" description="Disordered" evidence="2">
    <location>
        <begin position="1"/>
        <end position="24"/>
    </location>
</feature>
<organism evidence="3 4">
    <name type="scientific">Meganyctiphanes norvegica</name>
    <name type="common">Northern krill</name>
    <name type="synonym">Thysanopoda norvegica</name>
    <dbReference type="NCBI Taxonomy" id="48144"/>
    <lineage>
        <taxon>Eukaryota</taxon>
        <taxon>Metazoa</taxon>
        <taxon>Ecdysozoa</taxon>
        <taxon>Arthropoda</taxon>
        <taxon>Crustacea</taxon>
        <taxon>Multicrustacea</taxon>
        <taxon>Malacostraca</taxon>
        <taxon>Eumalacostraca</taxon>
        <taxon>Eucarida</taxon>
        <taxon>Euphausiacea</taxon>
        <taxon>Euphausiidae</taxon>
        <taxon>Meganyctiphanes</taxon>
    </lineage>
</organism>
<accession>A0AAV2QL03</accession>
<keyword evidence="4" id="KW-1185">Reference proteome</keyword>
<protein>
    <recommendedName>
        <fullName evidence="5">Integrase/recombinase</fullName>
    </recommendedName>
</protein>
<dbReference type="InterPro" id="IPR010998">
    <property type="entry name" value="Integrase_recombinase_N"/>
</dbReference>
<reference evidence="3 4" key="1">
    <citation type="submission" date="2024-05" db="EMBL/GenBank/DDBJ databases">
        <authorList>
            <person name="Wallberg A."/>
        </authorList>
    </citation>
    <scope>NUCLEOTIDE SEQUENCE [LARGE SCALE GENOMIC DNA]</scope>
</reference>
<dbReference type="Gene3D" id="1.10.150.130">
    <property type="match status" value="1"/>
</dbReference>
<dbReference type="PANTHER" id="PTHR35617:SF3">
    <property type="entry name" value="CORE-BINDING (CB) DOMAIN-CONTAINING PROTEIN"/>
    <property type="match status" value="1"/>
</dbReference>
<dbReference type="InterPro" id="IPR011010">
    <property type="entry name" value="DNA_brk_join_enz"/>
</dbReference>
<evidence type="ECO:0000256" key="1">
    <source>
        <dbReference type="ARBA" id="ARBA00023125"/>
    </source>
</evidence>
<gene>
    <name evidence="3" type="ORF">MNOR_LOCUS13448</name>
</gene>
<sequence length="322" mass="34901">QSSAPGVCFSFPGSPRGRGGRPLTPLGQVGVNLPFSPSGCSPLGGSPPVSLSGPRGTGGPLVRPFRLVSLSPEPVSRSGPAPVFPLPFPGFSRESGLPRRPRRFQASRVETVTLGLRASGFSEEAAVMLLRAHKFSTSRQYQGVWDKFLSFLALRRLAEANVSVGVVCDFLTYQAVTMGRGYRTVSGYRSALRHPLLFACDLDVRCISSDLFLRGVFNFRPPSRAKPMPRWSLNALLNFLLEPHFEPLESASLFRLTQKTLCLLLLASGRRIGDISALSRSARVGPSGSLFLDWVPGYIPKVHTPVFQSPCPSVHKVTSGVR</sequence>
<dbReference type="GO" id="GO:0003677">
    <property type="term" value="F:DNA binding"/>
    <property type="evidence" value="ECO:0007669"/>
    <property type="project" value="UniProtKB-KW"/>
</dbReference>
<feature type="non-terminal residue" evidence="3">
    <location>
        <position position="1"/>
    </location>
</feature>